<dbReference type="AlphaFoldDB" id="A0A0U2VQQ4"/>
<feature type="domain" description="4-oxalocrotonate tautomerase-like" evidence="2">
    <location>
        <begin position="2"/>
        <end position="58"/>
    </location>
</feature>
<dbReference type="Proteomes" id="UP000061660">
    <property type="component" value="Chromosome"/>
</dbReference>
<sequence length="72" mass="7981">MPYIELKLVEGRDLETKRKLVAGITKACCEALSVTPGDVRVELIELKADLFSIAGELVYDTRRKNDSGGNDR</sequence>
<dbReference type="Pfam" id="PF01361">
    <property type="entry name" value="Tautomerase"/>
    <property type="match status" value="1"/>
</dbReference>
<dbReference type="RefSeq" id="WP_062409148.1">
    <property type="nucleotide sequence ID" value="NZ_CP013652.1"/>
</dbReference>
<evidence type="ECO:0000259" key="2">
    <source>
        <dbReference type="Pfam" id="PF01361"/>
    </source>
</evidence>
<reference evidence="4" key="1">
    <citation type="submission" date="2015-12" db="EMBL/GenBank/DDBJ databases">
        <title>Complete genome sequences of two moderately thermophilic Paenibacillus species.</title>
        <authorList>
            <person name="Butler R.III."/>
            <person name="Wang J."/>
            <person name="Stark B.C."/>
            <person name="Pombert J.-F."/>
        </authorList>
    </citation>
    <scope>NUCLEOTIDE SEQUENCE [LARGE SCALE GENOMIC DNA]</scope>
    <source>
        <strain evidence="4">32O-Y</strain>
    </source>
</reference>
<dbReference type="PATRIC" id="fig|162209.4.peg.2895"/>
<dbReference type="KEGG" id="pnp:IJ22_27210"/>
<organism evidence="3 4">
    <name type="scientific">Paenibacillus naphthalenovorans</name>
    <dbReference type="NCBI Taxonomy" id="162209"/>
    <lineage>
        <taxon>Bacteria</taxon>
        <taxon>Bacillati</taxon>
        <taxon>Bacillota</taxon>
        <taxon>Bacilli</taxon>
        <taxon>Bacillales</taxon>
        <taxon>Paenibacillaceae</taxon>
        <taxon>Paenibacillus</taxon>
    </lineage>
</organism>
<gene>
    <name evidence="3" type="ORF">IJ22_27210</name>
</gene>
<dbReference type="GO" id="GO:0016853">
    <property type="term" value="F:isomerase activity"/>
    <property type="evidence" value="ECO:0007669"/>
    <property type="project" value="UniProtKB-KW"/>
</dbReference>
<dbReference type="InterPro" id="IPR014347">
    <property type="entry name" value="Tautomerase/MIF_sf"/>
</dbReference>
<evidence type="ECO:0000313" key="3">
    <source>
        <dbReference type="EMBL" id="ALS23094.1"/>
    </source>
</evidence>
<dbReference type="SUPFAM" id="SSF55331">
    <property type="entry name" value="Tautomerase/MIF"/>
    <property type="match status" value="1"/>
</dbReference>
<keyword evidence="1" id="KW-0413">Isomerase</keyword>
<evidence type="ECO:0000256" key="1">
    <source>
        <dbReference type="ARBA" id="ARBA00023235"/>
    </source>
</evidence>
<protein>
    <submittedName>
        <fullName evidence="3">Tautomerase/MIF superfamily protein</fullName>
    </submittedName>
</protein>
<accession>A0A0U2VQQ4</accession>
<dbReference type="OrthoDB" id="5405937at2"/>
<dbReference type="EMBL" id="CP013652">
    <property type="protein sequence ID" value="ALS23094.1"/>
    <property type="molecule type" value="Genomic_DNA"/>
</dbReference>
<proteinExistence type="predicted"/>
<keyword evidence="4" id="KW-1185">Reference proteome</keyword>
<dbReference type="STRING" id="162209.IJ22_27210"/>
<dbReference type="Gene3D" id="3.30.429.10">
    <property type="entry name" value="Macrophage Migration Inhibitory Factor"/>
    <property type="match status" value="1"/>
</dbReference>
<reference evidence="3 4" key="2">
    <citation type="journal article" date="2016" name="Genome Announc.">
        <title>Complete Genome Sequences of Two Interactive Moderate Thermophiles, Paenibacillus napthalenovorans 32O-Y and Paenibacillus sp. 32O-W.</title>
        <authorList>
            <person name="Butler R.R.III."/>
            <person name="Wang J."/>
            <person name="Stark B.C."/>
            <person name="Pombert J.F."/>
        </authorList>
    </citation>
    <scope>NUCLEOTIDE SEQUENCE [LARGE SCALE GENOMIC DNA]</scope>
    <source>
        <strain evidence="3 4">32O-Y</strain>
    </source>
</reference>
<name>A0A0U2VQQ4_9BACL</name>
<evidence type="ECO:0000313" key="4">
    <source>
        <dbReference type="Proteomes" id="UP000061660"/>
    </source>
</evidence>
<dbReference type="InterPro" id="IPR004370">
    <property type="entry name" value="4-OT-like_dom"/>
</dbReference>